<evidence type="ECO:0000313" key="1">
    <source>
        <dbReference type="EMBL" id="PAU77882.1"/>
    </source>
</evidence>
<proteinExistence type="predicted"/>
<dbReference type="AlphaFoldDB" id="A0A2A2EZV9"/>
<accession>A0A2A2EZV9</accession>
<sequence length="102" mass="11325">MVNKVWGVWALDSQELFGYQSLFDSISMLGGALGLSFSAPSAKSMITDINSKVKTGAPNAIRTSWLNLTATALIWGFFWNNESARRTIQEEINRRAGKKIEL</sequence>
<comment type="caution">
    <text evidence="1">The sequence shown here is derived from an EMBL/GenBank/DDBJ whole genome shotgun (WGS) entry which is preliminary data.</text>
</comment>
<gene>
    <name evidence="1" type="ORF">CK501_14425</name>
</gene>
<dbReference type="OrthoDB" id="5916510at2"/>
<keyword evidence="2" id="KW-1185">Reference proteome</keyword>
<protein>
    <submittedName>
        <fullName evidence="1">Uncharacterized protein</fullName>
    </submittedName>
</protein>
<dbReference type="EMBL" id="NSKD01000008">
    <property type="protein sequence ID" value="PAU77882.1"/>
    <property type="molecule type" value="Genomic_DNA"/>
</dbReference>
<dbReference type="RefSeq" id="WP_095618447.1">
    <property type="nucleotide sequence ID" value="NZ_NSKD01000008.1"/>
</dbReference>
<organism evidence="1 2">
    <name type="scientific">Halovibrio salipaludis</name>
    <dbReference type="NCBI Taxonomy" id="2032626"/>
    <lineage>
        <taxon>Bacteria</taxon>
        <taxon>Pseudomonadati</taxon>
        <taxon>Pseudomonadota</taxon>
        <taxon>Gammaproteobacteria</taxon>
        <taxon>Oceanospirillales</taxon>
        <taxon>Halomonadaceae</taxon>
        <taxon>Halovibrio</taxon>
    </lineage>
</organism>
<reference evidence="1 2" key="1">
    <citation type="submission" date="2017-08" db="EMBL/GenBank/DDBJ databases">
        <title>Halovibrio sewagensis sp. nov., isolated from wastewater of high salinity.</title>
        <authorList>
            <person name="Dong X."/>
            <person name="Zhang G."/>
        </authorList>
    </citation>
    <scope>NUCLEOTIDE SEQUENCE [LARGE SCALE GENOMIC DNA]</scope>
    <source>
        <strain evidence="1 2">YL5-2</strain>
    </source>
</reference>
<dbReference type="Proteomes" id="UP000218896">
    <property type="component" value="Unassembled WGS sequence"/>
</dbReference>
<evidence type="ECO:0000313" key="2">
    <source>
        <dbReference type="Proteomes" id="UP000218896"/>
    </source>
</evidence>
<name>A0A2A2EZV9_9GAMM</name>